<organism evidence="1 2">
    <name type="scientific">Lacticaseibacillus saniviri JCM 17471 = DSM 24301</name>
    <dbReference type="NCBI Taxonomy" id="1293598"/>
    <lineage>
        <taxon>Bacteria</taxon>
        <taxon>Bacillati</taxon>
        <taxon>Bacillota</taxon>
        <taxon>Bacilli</taxon>
        <taxon>Lactobacillales</taxon>
        <taxon>Lactobacillaceae</taxon>
        <taxon>Lacticaseibacillus</taxon>
    </lineage>
</organism>
<dbReference type="STRING" id="1293598.IV56_GL002100"/>
<name>A0A0R2MQM4_9LACO</name>
<dbReference type="InterPro" id="IPR052399">
    <property type="entry name" value="Phage_Baseplate_Assmbl_Protein"/>
</dbReference>
<dbReference type="PATRIC" id="fig|1293598.4.peg.2191"/>
<evidence type="ECO:0000313" key="1">
    <source>
        <dbReference type="EMBL" id="KRO15909.1"/>
    </source>
</evidence>
<proteinExistence type="predicted"/>
<dbReference type="Proteomes" id="UP000050969">
    <property type="component" value="Unassembled WGS sequence"/>
</dbReference>
<accession>A0A0R2MQM4</accession>
<protein>
    <submittedName>
        <fullName evidence="1">Uncharacterized protein</fullName>
    </submittedName>
</protein>
<dbReference type="PANTHER" id="PTHR37829:SF3">
    <property type="entry name" value="PROTEIN JAYE-RELATED"/>
    <property type="match status" value="1"/>
</dbReference>
<gene>
    <name evidence="1" type="ORF">IV56_GL002100</name>
</gene>
<dbReference type="RefSeq" id="WP_056993207.1">
    <property type="nucleotide sequence ID" value="NZ_JQCE01000058.1"/>
</dbReference>
<reference evidence="1 2" key="1">
    <citation type="journal article" date="2015" name="Genome Announc.">
        <title>Expanding the biotechnology potential of lactobacilli through comparative genomics of 213 strains and associated genera.</title>
        <authorList>
            <person name="Sun Z."/>
            <person name="Harris H.M."/>
            <person name="McCann A."/>
            <person name="Guo C."/>
            <person name="Argimon S."/>
            <person name="Zhang W."/>
            <person name="Yang X."/>
            <person name="Jeffery I.B."/>
            <person name="Cooney J.C."/>
            <person name="Kagawa T.F."/>
            <person name="Liu W."/>
            <person name="Song Y."/>
            <person name="Salvetti E."/>
            <person name="Wrobel A."/>
            <person name="Rasinkangas P."/>
            <person name="Parkhill J."/>
            <person name="Rea M.C."/>
            <person name="O'Sullivan O."/>
            <person name="Ritari J."/>
            <person name="Douillard F.P."/>
            <person name="Paul Ross R."/>
            <person name="Yang R."/>
            <person name="Briner A.E."/>
            <person name="Felis G.E."/>
            <person name="de Vos W.M."/>
            <person name="Barrangou R."/>
            <person name="Klaenhammer T.R."/>
            <person name="Caufield P.W."/>
            <person name="Cui Y."/>
            <person name="Zhang H."/>
            <person name="O'Toole P.W."/>
        </authorList>
    </citation>
    <scope>NUCLEOTIDE SEQUENCE [LARGE SCALE GENOMIC DNA]</scope>
    <source>
        <strain evidence="1 2">DSM 24301</strain>
    </source>
</reference>
<comment type="caution">
    <text evidence="1">The sequence shown here is derived from an EMBL/GenBank/DDBJ whole genome shotgun (WGS) entry which is preliminary data.</text>
</comment>
<sequence>MLNNKGFTRPTYNELVEQLIDKWHQLFGEQANTATNSVGGIFIRLIAFFLNKVYELSESVYQSQFIDSAEGPTLDQLAANLGLVRRSPQAAMGSIKFYGVAGYVVPAGVMFQTKDGLIYMNSEPVTLVDTGQKQIDLTEQGFGVLSYNDQNIGIGESKLLYANGNGVKYNKPGIYDKYPADQVTPVEEILLVQVGEINGGADLETDDQLRNRLEQASQEAPSSPYNGLISALYEVNGVNAIKIVANDSLEVDESGNPPKTLHFYVDGGYKDDIAKAIFGSIAAGVQSYGGIEVRVKDIGGSEHSVYYDEPSPLSVYAHVKVETNDDYPTDGPALIQQAVADYVKSVGMGETVHYSYLYRTIYDSIPGIVVADVTIGTDDAALSPQDIKLDDIQRATITLDSVVVE</sequence>
<dbReference type="PANTHER" id="PTHR37829">
    <property type="entry name" value="PHAGE-LIKE ELEMENT PBSX PROTEIN XKDT"/>
    <property type="match status" value="1"/>
</dbReference>
<dbReference type="AlphaFoldDB" id="A0A0R2MQM4"/>
<keyword evidence="2" id="KW-1185">Reference proteome</keyword>
<evidence type="ECO:0000313" key="2">
    <source>
        <dbReference type="Proteomes" id="UP000050969"/>
    </source>
</evidence>
<dbReference type="EMBL" id="JQCE01000058">
    <property type="protein sequence ID" value="KRO15909.1"/>
    <property type="molecule type" value="Genomic_DNA"/>
</dbReference>